<evidence type="ECO:0000313" key="4">
    <source>
        <dbReference type="Proteomes" id="UP001069802"/>
    </source>
</evidence>
<keyword evidence="2" id="KW-0732">Signal</keyword>
<feature type="signal peptide" evidence="2">
    <location>
        <begin position="1"/>
        <end position="29"/>
    </location>
</feature>
<keyword evidence="4" id="KW-1185">Reference proteome</keyword>
<feature type="chain" id="PRO_5046350506" description="DUF4424 domain-containing protein" evidence="2">
    <location>
        <begin position="30"/>
        <end position="437"/>
    </location>
</feature>
<evidence type="ECO:0000256" key="1">
    <source>
        <dbReference type="SAM" id="MobiDB-lite"/>
    </source>
</evidence>
<protein>
    <recommendedName>
        <fullName evidence="5">DUF4424 domain-containing protein</fullName>
    </recommendedName>
</protein>
<dbReference type="Proteomes" id="UP001069802">
    <property type="component" value="Unassembled WGS sequence"/>
</dbReference>
<reference evidence="3" key="1">
    <citation type="submission" date="2022-12" db="EMBL/GenBank/DDBJ databases">
        <title>Bacterial isolates from different developmental stages of Nematostella vectensis.</title>
        <authorList>
            <person name="Fraune S."/>
        </authorList>
    </citation>
    <scope>NUCLEOTIDE SEQUENCE</scope>
    <source>
        <strain evidence="3">G21630-S1</strain>
    </source>
</reference>
<name>A0ABT4LFM6_9PROT</name>
<gene>
    <name evidence="3" type="ORF">O4H49_03890</name>
</gene>
<accession>A0ABT4LFM6</accession>
<evidence type="ECO:0008006" key="5">
    <source>
        <dbReference type="Google" id="ProtNLM"/>
    </source>
</evidence>
<proteinExistence type="predicted"/>
<sequence>MKKIATVLLSASVLGSVSVLALGISAAQAASGTSEYVLDVDLNLGAGNAQNPIIVRNISNNKHVSNVNLKTQGTQLVIPATGLVQCADKQSVDYDKSRIYFGAIGMGGLDNINDSGALHQSTFHPSTKTRIGLGKWITEAGGSDSYSVPLDQIKNGHPAVRVDPVAEINKKLQAHLQGGGKAVDFYKANQTVSVSRTVSLAGWCEKNGLSKAGFETQTYQISIRYEGDSEVYDQAKIKQGLVQNNQQINHGLPFMLSSATFQPNMPHFIGKCVPDDNPKIRVNFNGNGKGVVDFIIEDNGSPVYSTAGVLYDSKNGDQSFDFYYPLKLKMSQKHDWKTINKTFEHGLTVKARFKDQKDINTNNWSSWKDFGAATWKHRCTPQVAVTSGQNGIGYQGQQDPTNPAVKPLRKPQPAPLVIDQIQAQPAKPKRQQVQAPE</sequence>
<dbReference type="RefSeq" id="WP_269422102.1">
    <property type="nucleotide sequence ID" value="NZ_JAPWGY010000001.1"/>
</dbReference>
<evidence type="ECO:0000313" key="3">
    <source>
        <dbReference type="EMBL" id="MCZ4279905.1"/>
    </source>
</evidence>
<comment type="caution">
    <text evidence="3">The sequence shown here is derived from an EMBL/GenBank/DDBJ whole genome shotgun (WGS) entry which is preliminary data.</text>
</comment>
<evidence type="ECO:0000256" key="2">
    <source>
        <dbReference type="SAM" id="SignalP"/>
    </source>
</evidence>
<dbReference type="EMBL" id="JAPWGY010000001">
    <property type="protein sequence ID" value="MCZ4279905.1"/>
    <property type="molecule type" value="Genomic_DNA"/>
</dbReference>
<feature type="region of interest" description="Disordered" evidence="1">
    <location>
        <begin position="390"/>
        <end position="414"/>
    </location>
</feature>
<organism evidence="3 4">
    <name type="scientific">Kiloniella laminariae</name>
    <dbReference type="NCBI Taxonomy" id="454162"/>
    <lineage>
        <taxon>Bacteria</taxon>
        <taxon>Pseudomonadati</taxon>
        <taxon>Pseudomonadota</taxon>
        <taxon>Alphaproteobacteria</taxon>
        <taxon>Rhodospirillales</taxon>
        <taxon>Kiloniellaceae</taxon>
        <taxon>Kiloniella</taxon>
    </lineage>
</organism>